<dbReference type="EMBL" id="QXIR01000040">
    <property type="protein sequence ID" value="RIW28747.1"/>
    <property type="molecule type" value="Genomic_DNA"/>
</dbReference>
<comment type="caution">
    <text evidence="1">The sequence shown here is derived from an EMBL/GenBank/DDBJ whole genome shotgun (WGS) entry which is preliminary data.</text>
</comment>
<evidence type="ECO:0000313" key="1">
    <source>
        <dbReference type="EMBL" id="RIW28747.1"/>
    </source>
</evidence>
<name>A0A3A1QPJ4_9BACI</name>
<accession>A0A3A1QPJ4</accession>
<dbReference type="RefSeq" id="WP_119549236.1">
    <property type="nucleotide sequence ID" value="NZ_QXIR01000040.1"/>
</dbReference>
<reference evidence="1 2" key="1">
    <citation type="submission" date="2018-09" db="EMBL/GenBank/DDBJ databases">
        <title>Bacillus saliacetes sp. nov., isolated from Thai shrimp paste (Ka-pi).</title>
        <authorList>
            <person name="Daroonpunt R."/>
            <person name="Tanasupawat S."/>
            <person name="Yiamsombut S."/>
        </authorList>
    </citation>
    <scope>NUCLEOTIDE SEQUENCE [LARGE SCALE GENOMIC DNA]</scope>
    <source>
        <strain evidence="1 2">SKP7-4</strain>
    </source>
</reference>
<protein>
    <submittedName>
        <fullName evidence="1">Group-specific protein</fullName>
    </submittedName>
</protein>
<dbReference type="AlphaFoldDB" id="A0A3A1QPJ4"/>
<dbReference type="Proteomes" id="UP000265801">
    <property type="component" value="Unassembled WGS sequence"/>
</dbReference>
<proteinExistence type="predicted"/>
<evidence type="ECO:0000313" key="2">
    <source>
        <dbReference type="Proteomes" id="UP000265801"/>
    </source>
</evidence>
<keyword evidence="2" id="KW-1185">Reference proteome</keyword>
<dbReference type="Pfam" id="PF05014">
    <property type="entry name" value="Nuc_deoxyrib_tr"/>
    <property type="match status" value="1"/>
</dbReference>
<sequence>MKFYVASSFQNIEQVRYFSRELTKRGFFHTYDWTENIRASTLAELKRIGEEEKRAVKEADVVVILLPAGKGSHIEMGMALALNKKVYLYSPNEEVKNPAETSTFYFLPEVERCSGSLEDLIITISSYKY</sequence>
<dbReference type="Gene3D" id="3.40.50.450">
    <property type="match status" value="1"/>
</dbReference>
<gene>
    <name evidence="1" type="ORF">D3H55_20835</name>
</gene>
<dbReference type="SUPFAM" id="SSF52309">
    <property type="entry name" value="N-(deoxy)ribosyltransferase-like"/>
    <property type="match status" value="1"/>
</dbReference>
<organism evidence="1 2">
    <name type="scientific">Bacillus salacetis</name>
    <dbReference type="NCBI Taxonomy" id="2315464"/>
    <lineage>
        <taxon>Bacteria</taxon>
        <taxon>Bacillati</taxon>
        <taxon>Bacillota</taxon>
        <taxon>Bacilli</taxon>
        <taxon>Bacillales</taxon>
        <taxon>Bacillaceae</taxon>
        <taxon>Bacillus</taxon>
    </lineage>
</organism>
<dbReference type="InterPro" id="IPR007710">
    <property type="entry name" value="Nucleoside_deoxyribTrfase"/>
</dbReference>
<dbReference type="OrthoDB" id="2059845at2"/>